<reference evidence="5 6" key="1">
    <citation type="submission" date="2020-08" db="EMBL/GenBank/DDBJ databases">
        <title>The completed genome sequence of the pathogenic ascomycete fungus Penicillium digitatum.</title>
        <authorList>
            <person name="Wang M."/>
        </authorList>
    </citation>
    <scope>NUCLEOTIDE SEQUENCE [LARGE SCALE GENOMIC DNA]</scope>
    <source>
        <strain evidence="5 6">PdW03</strain>
    </source>
</reference>
<comment type="subcellular location">
    <subcellularLocation>
        <location evidence="4">Membrane</location>
        <topology evidence="4">Multi-pass membrane protein</topology>
    </subcellularLocation>
</comment>
<keyword evidence="4" id="KW-0186">Copper</keyword>
<dbReference type="InterPro" id="IPR007274">
    <property type="entry name" value="Cop_transporter"/>
</dbReference>
<keyword evidence="2 4" id="KW-1133">Transmembrane helix</keyword>
<keyword evidence="4" id="KW-0187">Copper transport</keyword>
<dbReference type="GeneID" id="26228329"/>
<dbReference type="GO" id="GO:0005375">
    <property type="term" value="F:copper ion transmembrane transporter activity"/>
    <property type="evidence" value="ECO:0007669"/>
    <property type="project" value="UniProtKB-UniRule"/>
</dbReference>
<dbReference type="AlphaFoldDB" id="A0A7T6XV57"/>
<keyword evidence="1 4" id="KW-0812">Transmembrane</keyword>
<feature type="transmembrane region" description="Helical" evidence="4">
    <location>
        <begin position="51"/>
        <end position="70"/>
    </location>
</feature>
<dbReference type="Proteomes" id="UP000595662">
    <property type="component" value="Chromosome 6"/>
</dbReference>
<protein>
    <recommendedName>
        <fullName evidence="4">Copper transport protein</fullName>
    </recommendedName>
</protein>
<keyword evidence="3 4" id="KW-0472">Membrane</keyword>
<sequence>MDHSMHIGMDHGDMGHGDVGMGGKCNMNMLFNWSSENLCIIFRSWHITGPFSFLLSLIAIVILTAGYEGLRATTRKYEAAHAQRLSAFLGTTATTGDAEIADPIISSTLADAIHNTHHQSSPLLVGSENRAALARKGKLTMAAFYALQVSYSFFIMLLFMTYNGPVMIAVAVGAFVGYLAFSEGTSATKIIACH</sequence>
<comment type="similarity">
    <text evidence="4">Belongs to the copper transporter (Ctr) (TC 1.A.56) family. SLC31A subfamily.</text>
</comment>
<gene>
    <name evidence="5" type="ORF">Pdw03_5563</name>
</gene>
<feature type="transmembrane region" description="Helical" evidence="4">
    <location>
        <begin position="165"/>
        <end position="181"/>
    </location>
</feature>
<dbReference type="RefSeq" id="XP_014538755.1">
    <property type="nucleotide sequence ID" value="XM_014683269.1"/>
</dbReference>
<evidence type="ECO:0000256" key="4">
    <source>
        <dbReference type="RuleBase" id="RU367022"/>
    </source>
</evidence>
<dbReference type="KEGG" id="pdp:PDIP_00060"/>
<dbReference type="PANTHER" id="PTHR12483">
    <property type="entry name" value="SOLUTE CARRIER FAMILY 31 COPPER TRANSPORTERS"/>
    <property type="match status" value="1"/>
</dbReference>
<keyword evidence="4" id="KW-0406">Ion transport</keyword>
<dbReference type="Pfam" id="PF04145">
    <property type="entry name" value="Ctr"/>
    <property type="match status" value="1"/>
</dbReference>
<dbReference type="EMBL" id="CP060779">
    <property type="protein sequence ID" value="QQK47928.1"/>
    <property type="molecule type" value="Genomic_DNA"/>
</dbReference>
<evidence type="ECO:0000313" key="5">
    <source>
        <dbReference type="EMBL" id="QQK47928.1"/>
    </source>
</evidence>
<evidence type="ECO:0000256" key="3">
    <source>
        <dbReference type="ARBA" id="ARBA00023136"/>
    </source>
</evidence>
<keyword evidence="4" id="KW-0813">Transport</keyword>
<accession>A0A7T6XV57</accession>
<dbReference type="VEuPathDB" id="FungiDB:PDIP_00060"/>
<evidence type="ECO:0000313" key="6">
    <source>
        <dbReference type="Proteomes" id="UP000595662"/>
    </source>
</evidence>
<organism evidence="5 6">
    <name type="scientific">Penicillium digitatum</name>
    <name type="common">Green mold</name>
    <dbReference type="NCBI Taxonomy" id="36651"/>
    <lineage>
        <taxon>Eukaryota</taxon>
        <taxon>Fungi</taxon>
        <taxon>Dikarya</taxon>
        <taxon>Ascomycota</taxon>
        <taxon>Pezizomycotina</taxon>
        <taxon>Eurotiomycetes</taxon>
        <taxon>Eurotiomycetidae</taxon>
        <taxon>Eurotiales</taxon>
        <taxon>Aspergillaceae</taxon>
        <taxon>Penicillium</taxon>
    </lineage>
</organism>
<evidence type="ECO:0000256" key="1">
    <source>
        <dbReference type="ARBA" id="ARBA00022692"/>
    </source>
</evidence>
<feature type="transmembrane region" description="Helical" evidence="4">
    <location>
        <begin position="139"/>
        <end position="159"/>
    </location>
</feature>
<proteinExistence type="inferred from homology"/>
<dbReference type="GO" id="GO:0016020">
    <property type="term" value="C:membrane"/>
    <property type="evidence" value="ECO:0007669"/>
    <property type="project" value="UniProtKB-SubCell"/>
</dbReference>
<evidence type="ECO:0000256" key="2">
    <source>
        <dbReference type="ARBA" id="ARBA00022989"/>
    </source>
</evidence>
<name>A0A7T6XV57_PENDI</name>
<dbReference type="PANTHER" id="PTHR12483:SF115">
    <property type="entry name" value="COPPER TRANSPORT PROTEIN"/>
    <property type="match status" value="1"/>
</dbReference>
<dbReference type="OMA" id="DITEYCH"/>